<feature type="region of interest" description="Disordered" evidence="1">
    <location>
        <begin position="1"/>
        <end position="89"/>
    </location>
</feature>
<dbReference type="EMBL" id="GBRH01224207">
    <property type="protein sequence ID" value="JAD73688.1"/>
    <property type="molecule type" value="Transcribed_RNA"/>
</dbReference>
<organism evidence="2">
    <name type="scientific">Arundo donax</name>
    <name type="common">Giant reed</name>
    <name type="synonym">Donax arundinaceus</name>
    <dbReference type="NCBI Taxonomy" id="35708"/>
    <lineage>
        <taxon>Eukaryota</taxon>
        <taxon>Viridiplantae</taxon>
        <taxon>Streptophyta</taxon>
        <taxon>Embryophyta</taxon>
        <taxon>Tracheophyta</taxon>
        <taxon>Spermatophyta</taxon>
        <taxon>Magnoliopsida</taxon>
        <taxon>Liliopsida</taxon>
        <taxon>Poales</taxon>
        <taxon>Poaceae</taxon>
        <taxon>PACMAD clade</taxon>
        <taxon>Arundinoideae</taxon>
        <taxon>Arundineae</taxon>
        <taxon>Arundo</taxon>
    </lineage>
</organism>
<reference evidence="2" key="2">
    <citation type="journal article" date="2015" name="Data Brief">
        <title>Shoot transcriptome of the giant reed, Arundo donax.</title>
        <authorList>
            <person name="Barrero R.A."/>
            <person name="Guerrero F.D."/>
            <person name="Moolhuijzen P."/>
            <person name="Goolsby J.A."/>
            <person name="Tidwell J."/>
            <person name="Bellgard S.E."/>
            <person name="Bellgard M.I."/>
        </authorList>
    </citation>
    <scope>NUCLEOTIDE SEQUENCE</scope>
    <source>
        <tissue evidence="2">Shoot tissue taken approximately 20 cm above the soil surface</tissue>
    </source>
</reference>
<sequence length="89" mass="9714">MVSMGFLEPSTGRDDQSELRNSIQRELLGCSHEATPPRSSHVPPTSSQFKKACGKHARTSFLSPSGDGHIQTPQFSPPQQPEEKLRALG</sequence>
<evidence type="ECO:0000313" key="2">
    <source>
        <dbReference type="EMBL" id="JAD73688.1"/>
    </source>
</evidence>
<accession>A0A0A9CGW2</accession>
<name>A0A0A9CGW2_ARUDO</name>
<dbReference type="AlphaFoldDB" id="A0A0A9CGW2"/>
<reference evidence="2" key="1">
    <citation type="submission" date="2014-09" db="EMBL/GenBank/DDBJ databases">
        <authorList>
            <person name="Magalhaes I.L.F."/>
            <person name="Oliveira U."/>
            <person name="Santos F.R."/>
            <person name="Vidigal T.H.D.A."/>
            <person name="Brescovit A.D."/>
            <person name="Santos A.J."/>
        </authorList>
    </citation>
    <scope>NUCLEOTIDE SEQUENCE</scope>
    <source>
        <tissue evidence="2">Shoot tissue taken approximately 20 cm above the soil surface</tissue>
    </source>
</reference>
<protein>
    <submittedName>
        <fullName evidence="2">Uncharacterized protein</fullName>
    </submittedName>
</protein>
<proteinExistence type="predicted"/>
<evidence type="ECO:0000256" key="1">
    <source>
        <dbReference type="SAM" id="MobiDB-lite"/>
    </source>
</evidence>